<reference evidence="1 2" key="2">
    <citation type="journal article" date="2023" name="Plant Pathol.">
        <title>Dismantling and reorganizing Pseudomonas marginalis sensu#lato.</title>
        <authorList>
            <person name="Sawada H."/>
            <person name="Fujikawa T."/>
            <person name="Satou M."/>
        </authorList>
    </citation>
    <scope>NUCLEOTIDE SEQUENCE [LARGE SCALE GENOMIC DNA]</scope>
    <source>
        <strain evidence="1 2">MAFF 212408</strain>
    </source>
</reference>
<evidence type="ECO:0000313" key="1">
    <source>
        <dbReference type="EMBL" id="MPR03924.1"/>
    </source>
</evidence>
<dbReference type="RefSeq" id="WP_152747302.1">
    <property type="nucleotide sequence ID" value="NZ_JBLZPT010000004.1"/>
</dbReference>
<protein>
    <recommendedName>
        <fullName evidence="3">DUF1638 domain-containing protein</fullName>
    </recommendedName>
</protein>
<dbReference type="Proteomes" id="UP000326112">
    <property type="component" value="Unassembled WGS sequence"/>
</dbReference>
<organism evidence="1 2">
    <name type="scientific">Pseudomonas kitaguniensis</name>
    <dbReference type="NCBI Taxonomy" id="2607908"/>
    <lineage>
        <taxon>Bacteria</taxon>
        <taxon>Pseudomonadati</taxon>
        <taxon>Pseudomonadota</taxon>
        <taxon>Gammaproteobacteria</taxon>
        <taxon>Pseudomonadales</taxon>
        <taxon>Pseudomonadaceae</taxon>
        <taxon>Pseudomonas</taxon>
    </lineage>
</organism>
<dbReference type="EMBL" id="VUAZ01000114">
    <property type="protein sequence ID" value="MPR03924.1"/>
    <property type="molecule type" value="Genomic_DNA"/>
</dbReference>
<evidence type="ECO:0000313" key="2">
    <source>
        <dbReference type="Proteomes" id="UP000326112"/>
    </source>
</evidence>
<accession>A0A5N7KP10</accession>
<reference evidence="1 2" key="1">
    <citation type="journal article" date="2020" name="Int. J. Syst. Evol. Microbiol.">
        <title>Pseudomonas kitaguniensis sp. nov., a pathogen causing bacterial rot of Welsh onion in Japan.</title>
        <authorList>
            <person name="Sawada H."/>
            <person name="Fujikawa T."/>
            <person name="Nishiwaki Y."/>
            <person name="Horita H."/>
        </authorList>
    </citation>
    <scope>NUCLEOTIDE SEQUENCE [LARGE SCALE GENOMIC DNA]</scope>
    <source>
        <strain evidence="1 2">MAFF 212408</strain>
    </source>
</reference>
<proteinExistence type="predicted"/>
<gene>
    <name evidence="1" type="ORF">F0169_18690</name>
</gene>
<keyword evidence="2" id="KW-1185">Reference proteome</keyword>
<evidence type="ECO:0008006" key="3">
    <source>
        <dbReference type="Google" id="ProtNLM"/>
    </source>
</evidence>
<comment type="caution">
    <text evidence="1">The sequence shown here is derived from an EMBL/GenBank/DDBJ whole genome shotgun (WGS) entry which is preliminary data.</text>
</comment>
<name>A0A5N7KP10_9PSED</name>
<sequence>MPTLAPVVQHPSGLKSSLRLYGLVRIVGSSDTPARAPVEILCTPCGKGNAVQAFVSRLDAELVARSMLTSGYRVIPLARFDPTDVIHAHQGWLSVFLCCGLSSQGGSLYLESGGLKSLGWFVHTQTGPWTPGRFLHWGEEVAQILLDAYRSVGMPNYNEWLNQLDDYSTYAMDNCVEIAWRALEDCSPTQENHRAMYNLMDESWRLSEIPIDLFSPL</sequence>